<dbReference type="PANTHER" id="PTHR43767:SF1">
    <property type="entry name" value="NONRIBOSOMAL PEPTIDE SYNTHASE PES1 (EUROFUNG)-RELATED"/>
    <property type="match status" value="1"/>
</dbReference>
<dbReference type="PROSITE" id="PS00455">
    <property type="entry name" value="AMP_BINDING"/>
    <property type="match status" value="1"/>
</dbReference>
<dbReference type="Gene3D" id="3.40.50.12780">
    <property type="entry name" value="N-terminal domain of ligase-like"/>
    <property type="match status" value="1"/>
</dbReference>
<dbReference type="EMBL" id="JAJNDB010000008">
    <property type="protein sequence ID" value="MCD2197572.1"/>
    <property type="molecule type" value="Genomic_DNA"/>
</dbReference>
<dbReference type="InterPro" id="IPR020845">
    <property type="entry name" value="AMP-binding_CS"/>
</dbReference>
<evidence type="ECO:0000259" key="3">
    <source>
        <dbReference type="Pfam" id="PF13193"/>
    </source>
</evidence>
<dbReference type="Pfam" id="PF13193">
    <property type="entry name" value="AMP-binding_C"/>
    <property type="match status" value="1"/>
</dbReference>
<proteinExistence type="predicted"/>
<feature type="domain" description="AMP-binding enzyme C-terminal" evidence="3">
    <location>
        <begin position="426"/>
        <end position="502"/>
    </location>
</feature>
<comment type="caution">
    <text evidence="4">The sequence shown here is derived from an EMBL/GenBank/DDBJ whole genome shotgun (WGS) entry which is preliminary data.</text>
</comment>
<feature type="region of interest" description="Disordered" evidence="1">
    <location>
        <begin position="331"/>
        <end position="352"/>
    </location>
</feature>
<accession>A0ABS8PI16</accession>
<protein>
    <submittedName>
        <fullName evidence="4">AMP-binding protein</fullName>
    </submittedName>
</protein>
<dbReference type="RefSeq" id="WP_230739706.1">
    <property type="nucleotide sequence ID" value="NZ_JAJNDB010000008.1"/>
</dbReference>
<feature type="domain" description="AMP-dependent synthetase/ligase" evidence="2">
    <location>
        <begin position="13"/>
        <end position="372"/>
    </location>
</feature>
<evidence type="ECO:0000256" key="1">
    <source>
        <dbReference type="SAM" id="MobiDB-lite"/>
    </source>
</evidence>
<sequence length="510" mass="54394">MSETTFQQTWLTAVEEHADRPFLIFRAESGAVSRWTYGEFDGVVTRVAGRLRAGGVRAGSPVHLVLRNCPGFVAVWLAAARLGAWIVPVDPASAVRDVASQVRRVKPVVGICAVERAAVYHEGADGAVPLVIEIDESESDVADGGVLDGPPDDAPPAVVAPTDRMAVMFTSGTTSEPKGVDLTQRNYAHVAAAMADAAGLEARHRWYVTLPLFHANAPFYCFAPAIARGASVALLATFTASGWVAYARELEVTHASLFAAPIRMILARTPEDQAPAALEHVWFAQSLGAEHHAQFGALVGVPPRQLYGMTETTAIVCFDPNDPPRNDVIGRPLPGRRIRLDDPVDGTEAETGTPGELVVLGVPGDDLFAGYLDDPDKTGEVFDPTPEGTWFSTGDLVSADAEGTLRFVGRVDDVIKVSGENVSLTEVEAAVAQAPGVLEVAVIAQPDPIRDVVPVAYVVARDPASPPSSDELTAWAERNLSPAARPRSWSLIDELPRTSVGKVRRFRIGK</sequence>
<reference evidence="4 5" key="1">
    <citation type="submission" date="2021-11" db="EMBL/GenBank/DDBJ databases">
        <title>Draft genome sequence of Actinomycetospora sp. SF1 isolated from the rhizosphere soil.</title>
        <authorList>
            <person name="Duangmal K."/>
            <person name="Chantavorakit T."/>
        </authorList>
    </citation>
    <scope>NUCLEOTIDE SEQUENCE [LARGE SCALE GENOMIC DNA]</scope>
    <source>
        <strain evidence="4 5">TBRC 5722</strain>
    </source>
</reference>
<gene>
    <name evidence="4" type="ORF">LQ327_29800</name>
</gene>
<name>A0ABS8PI16_9PSEU</name>
<dbReference type="Proteomes" id="UP001199469">
    <property type="component" value="Unassembled WGS sequence"/>
</dbReference>
<evidence type="ECO:0000313" key="4">
    <source>
        <dbReference type="EMBL" id="MCD2197572.1"/>
    </source>
</evidence>
<evidence type="ECO:0000259" key="2">
    <source>
        <dbReference type="Pfam" id="PF00501"/>
    </source>
</evidence>
<dbReference type="InterPro" id="IPR045851">
    <property type="entry name" value="AMP-bd_C_sf"/>
</dbReference>
<keyword evidence="5" id="KW-1185">Reference proteome</keyword>
<dbReference type="PANTHER" id="PTHR43767">
    <property type="entry name" value="LONG-CHAIN-FATTY-ACID--COA LIGASE"/>
    <property type="match status" value="1"/>
</dbReference>
<dbReference type="InterPro" id="IPR000873">
    <property type="entry name" value="AMP-dep_synth/lig_dom"/>
</dbReference>
<dbReference type="Pfam" id="PF00501">
    <property type="entry name" value="AMP-binding"/>
    <property type="match status" value="1"/>
</dbReference>
<organism evidence="4 5">
    <name type="scientific">Actinomycetospora endophytica</name>
    <dbReference type="NCBI Taxonomy" id="2291215"/>
    <lineage>
        <taxon>Bacteria</taxon>
        <taxon>Bacillati</taxon>
        <taxon>Actinomycetota</taxon>
        <taxon>Actinomycetes</taxon>
        <taxon>Pseudonocardiales</taxon>
        <taxon>Pseudonocardiaceae</taxon>
        <taxon>Actinomycetospora</taxon>
    </lineage>
</organism>
<dbReference type="InterPro" id="IPR025110">
    <property type="entry name" value="AMP-bd_C"/>
</dbReference>
<evidence type="ECO:0000313" key="5">
    <source>
        <dbReference type="Proteomes" id="UP001199469"/>
    </source>
</evidence>
<dbReference type="InterPro" id="IPR050237">
    <property type="entry name" value="ATP-dep_AMP-bd_enzyme"/>
</dbReference>
<dbReference type="InterPro" id="IPR042099">
    <property type="entry name" value="ANL_N_sf"/>
</dbReference>
<dbReference type="Gene3D" id="3.30.300.30">
    <property type="match status" value="1"/>
</dbReference>
<dbReference type="SUPFAM" id="SSF56801">
    <property type="entry name" value="Acetyl-CoA synthetase-like"/>
    <property type="match status" value="1"/>
</dbReference>